<feature type="domain" description="Transposase (putative) YhgA-like" evidence="1">
    <location>
        <begin position="15"/>
        <end position="114"/>
    </location>
</feature>
<dbReference type="PANTHER" id="PTHR35586:SF1">
    <property type="entry name" value="SLL1691 PROTEIN"/>
    <property type="match status" value="1"/>
</dbReference>
<evidence type="ECO:0000259" key="1">
    <source>
        <dbReference type="Pfam" id="PF04754"/>
    </source>
</evidence>
<reference evidence="2 3" key="1">
    <citation type="submission" date="2023-07" db="EMBL/GenBank/DDBJ databases">
        <title>Genomic Encyclopedia of Type Strains, Phase IV (KMG-IV): sequencing the most valuable type-strain genomes for metagenomic binning, comparative biology and taxonomic classification.</title>
        <authorList>
            <person name="Goeker M."/>
        </authorList>
    </citation>
    <scope>NUCLEOTIDE SEQUENCE [LARGE SCALE GENOMIC DNA]</scope>
    <source>
        <strain evidence="2 3">DSM 23837</strain>
    </source>
</reference>
<dbReference type="PANTHER" id="PTHR35586">
    <property type="entry name" value="SLL1691 PROTEIN"/>
    <property type="match status" value="1"/>
</dbReference>
<keyword evidence="3" id="KW-1185">Reference proteome</keyword>
<proteinExistence type="predicted"/>
<accession>A0ABT9WPX9</accession>
<gene>
    <name evidence="2" type="ORF">J2S08_001177</name>
</gene>
<comment type="caution">
    <text evidence="2">The sequence shown here is derived from an EMBL/GenBank/DDBJ whole genome shotgun (WGS) entry which is preliminary data.</text>
</comment>
<dbReference type="Proteomes" id="UP001223586">
    <property type="component" value="Unassembled WGS sequence"/>
</dbReference>
<name>A0ABT9WPX9_9BACI</name>
<dbReference type="EMBL" id="JAUSTT010000005">
    <property type="protein sequence ID" value="MDQ0175343.1"/>
    <property type="molecule type" value="Genomic_DNA"/>
</dbReference>
<organism evidence="2 3">
    <name type="scientific">Bacillus chungangensis</name>
    <dbReference type="NCBI Taxonomy" id="587633"/>
    <lineage>
        <taxon>Bacteria</taxon>
        <taxon>Bacillati</taxon>
        <taxon>Bacillota</taxon>
        <taxon>Bacilli</taxon>
        <taxon>Bacillales</taxon>
        <taxon>Bacillaceae</taxon>
        <taxon>Bacillus</taxon>
    </lineage>
</organism>
<evidence type="ECO:0000313" key="3">
    <source>
        <dbReference type="Proteomes" id="UP001223586"/>
    </source>
</evidence>
<evidence type="ECO:0000313" key="2">
    <source>
        <dbReference type="EMBL" id="MDQ0175343.1"/>
    </source>
</evidence>
<dbReference type="InterPro" id="IPR006842">
    <property type="entry name" value="Transposase_31"/>
</dbReference>
<dbReference type="RefSeq" id="WP_307227585.1">
    <property type="nucleotide sequence ID" value="NZ_JAUSTT010000005.1"/>
</dbReference>
<dbReference type="Pfam" id="PF04754">
    <property type="entry name" value="Transposase_31"/>
    <property type="match status" value="1"/>
</dbReference>
<protein>
    <recommendedName>
        <fullName evidence="1">Transposase (putative) YhgA-like domain-containing protein</fullName>
    </recommendedName>
</protein>
<sequence length="304" mass="36322">MLSTALLREEPRQYTDHDRLFKELIRTFFAEFLEAFFPHIHSHIDFSYLKLLSEEVFTDVTVGERRRVDILMETKLREKNTIIIIHIEPQSYTQPYFHERMFIYFSRLYEKYRKPILPIAVFSYDEKRKEPTTFSMSFPFQEVLTFQFLKLQLRTMNWRSFVYANNPAAAALLSKMDYTAKERIQVKLEFLRMLVRMELNPAKMALINGFFETYLKLDQKEEQILMEEIKHLQPQETEGILKLPNSWIERGIKRGMKQGMKQGMKKSSKRIASNMIKKGYTEEVIASLTELSVEEIRNIKQELD</sequence>